<dbReference type="SUPFAM" id="SSF53187">
    <property type="entry name" value="Zn-dependent exopeptidases"/>
    <property type="match status" value="1"/>
</dbReference>
<sequence length="149" mass="16649">MDQLEQKMLDWLQVLCPQPETINRWETNQCWSAPKAARKLMGEYCIPSTVEVDQFGSVIGQFRAPQFGEPVVLLDAHIDQIGLVVTGYEENGFLKAAAYGGMDRRVMIAQGVLLFSQKEGRWLSGVVASIPPHLTKSEDRDSVPEITDL</sequence>
<dbReference type="AlphaFoldDB" id="A0A9D1AI06"/>
<dbReference type="Pfam" id="PF05343">
    <property type="entry name" value="Peptidase_M42"/>
    <property type="match status" value="1"/>
</dbReference>
<keyword evidence="5" id="KW-0378">Hydrolase</keyword>
<dbReference type="PANTHER" id="PTHR32481:SF0">
    <property type="entry name" value="AMINOPEPTIDASE YPDE-RELATED"/>
    <property type="match status" value="1"/>
</dbReference>
<keyword evidence="2" id="KW-0031">Aminopeptidase</keyword>
<dbReference type="PANTHER" id="PTHR32481">
    <property type="entry name" value="AMINOPEPTIDASE"/>
    <property type="match status" value="1"/>
</dbReference>
<dbReference type="GO" id="GO:0046872">
    <property type="term" value="F:metal ion binding"/>
    <property type="evidence" value="ECO:0007669"/>
    <property type="project" value="UniProtKB-KW"/>
</dbReference>
<evidence type="ECO:0000313" key="7">
    <source>
        <dbReference type="Proteomes" id="UP000886749"/>
    </source>
</evidence>
<evidence type="ECO:0000313" key="6">
    <source>
        <dbReference type="EMBL" id="HIR40792.1"/>
    </source>
</evidence>
<evidence type="ECO:0000256" key="3">
    <source>
        <dbReference type="ARBA" id="ARBA00022670"/>
    </source>
</evidence>
<dbReference type="SUPFAM" id="SSF101821">
    <property type="entry name" value="Aminopeptidase/glucanase lid domain"/>
    <property type="match status" value="1"/>
</dbReference>
<evidence type="ECO:0000256" key="5">
    <source>
        <dbReference type="ARBA" id="ARBA00022801"/>
    </source>
</evidence>
<dbReference type="GO" id="GO:0006508">
    <property type="term" value="P:proteolysis"/>
    <property type="evidence" value="ECO:0007669"/>
    <property type="project" value="UniProtKB-KW"/>
</dbReference>
<accession>A0A9D1AI06</accession>
<dbReference type="GO" id="GO:0004177">
    <property type="term" value="F:aminopeptidase activity"/>
    <property type="evidence" value="ECO:0007669"/>
    <property type="project" value="UniProtKB-KW"/>
</dbReference>
<dbReference type="Proteomes" id="UP000886749">
    <property type="component" value="Unassembled WGS sequence"/>
</dbReference>
<reference evidence="6" key="1">
    <citation type="submission" date="2020-10" db="EMBL/GenBank/DDBJ databases">
        <authorList>
            <person name="Gilroy R."/>
        </authorList>
    </citation>
    <scope>NUCLEOTIDE SEQUENCE</scope>
    <source>
        <strain evidence="6">CHK184-25365</strain>
    </source>
</reference>
<comment type="caution">
    <text evidence="6">The sequence shown here is derived from an EMBL/GenBank/DDBJ whole genome shotgun (WGS) entry which is preliminary data.</text>
</comment>
<gene>
    <name evidence="6" type="ORF">IAB36_03085</name>
</gene>
<protein>
    <submittedName>
        <fullName evidence="6">Uncharacterized protein</fullName>
    </submittedName>
</protein>
<proteinExistence type="inferred from homology"/>
<reference evidence="6" key="2">
    <citation type="journal article" date="2021" name="PeerJ">
        <title>Extensive microbial diversity within the chicken gut microbiome revealed by metagenomics and culture.</title>
        <authorList>
            <person name="Gilroy R."/>
            <person name="Ravi A."/>
            <person name="Getino M."/>
            <person name="Pursley I."/>
            <person name="Horton D.L."/>
            <person name="Alikhan N.F."/>
            <person name="Baker D."/>
            <person name="Gharbi K."/>
            <person name="Hall N."/>
            <person name="Watson M."/>
            <person name="Adriaenssens E.M."/>
            <person name="Foster-Nyarko E."/>
            <person name="Jarju S."/>
            <person name="Secka A."/>
            <person name="Antonio M."/>
            <person name="Oren A."/>
            <person name="Chaudhuri R.R."/>
            <person name="La Ragione R."/>
            <person name="Hildebrand F."/>
            <person name="Pallen M.J."/>
        </authorList>
    </citation>
    <scope>NUCLEOTIDE SEQUENCE</scope>
    <source>
        <strain evidence="6">CHK184-25365</strain>
    </source>
</reference>
<keyword evidence="3" id="KW-0645">Protease</keyword>
<dbReference type="Gene3D" id="3.40.630.10">
    <property type="entry name" value="Zn peptidases"/>
    <property type="match status" value="1"/>
</dbReference>
<dbReference type="InterPro" id="IPR023367">
    <property type="entry name" value="Peptidase_M42_dom2"/>
</dbReference>
<evidence type="ECO:0000256" key="2">
    <source>
        <dbReference type="ARBA" id="ARBA00022438"/>
    </source>
</evidence>
<name>A0A9D1AI06_9FIRM</name>
<evidence type="ECO:0000256" key="4">
    <source>
        <dbReference type="ARBA" id="ARBA00022723"/>
    </source>
</evidence>
<keyword evidence="4" id="KW-0479">Metal-binding</keyword>
<feature type="non-terminal residue" evidence="6">
    <location>
        <position position="149"/>
    </location>
</feature>
<dbReference type="Gene3D" id="2.40.30.40">
    <property type="entry name" value="Peptidase M42, domain 2"/>
    <property type="match status" value="1"/>
</dbReference>
<evidence type="ECO:0000256" key="1">
    <source>
        <dbReference type="ARBA" id="ARBA00006272"/>
    </source>
</evidence>
<organism evidence="6 7">
    <name type="scientific">Candidatus Egerieicola pullicola</name>
    <dbReference type="NCBI Taxonomy" id="2840775"/>
    <lineage>
        <taxon>Bacteria</taxon>
        <taxon>Bacillati</taxon>
        <taxon>Bacillota</taxon>
        <taxon>Clostridia</taxon>
        <taxon>Eubacteriales</taxon>
        <taxon>Oscillospiraceae</taxon>
        <taxon>Oscillospiraceae incertae sedis</taxon>
        <taxon>Candidatus Egerieicola</taxon>
    </lineage>
</organism>
<dbReference type="EMBL" id="DVGY01000074">
    <property type="protein sequence ID" value="HIR40792.1"/>
    <property type="molecule type" value="Genomic_DNA"/>
</dbReference>
<dbReference type="InterPro" id="IPR051464">
    <property type="entry name" value="Peptidase_M42_aminopept"/>
</dbReference>
<dbReference type="InterPro" id="IPR008007">
    <property type="entry name" value="Peptidase_M42"/>
</dbReference>
<comment type="similarity">
    <text evidence="1">Belongs to the peptidase M42 family.</text>
</comment>